<dbReference type="EMBL" id="JBHDIY010000002">
    <property type="protein sequence ID" value="MFL4472009.1"/>
    <property type="molecule type" value="Genomic_DNA"/>
</dbReference>
<protein>
    <submittedName>
        <fullName evidence="2">DUF6497 family protein</fullName>
    </submittedName>
</protein>
<evidence type="ECO:0000313" key="3">
    <source>
        <dbReference type="Proteomes" id="UP001627408"/>
    </source>
</evidence>
<dbReference type="InterPro" id="IPR045467">
    <property type="entry name" value="DUF6497"/>
</dbReference>
<gene>
    <name evidence="2" type="ORF">ACERZ8_19785</name>
</gene>
<dbReference type="RefSeq" id="WP_407593882.1">
    <property type="nucleotide sequence ID" value="NZ_JBHDIY010000002.1"/>
</dbReference>
<accession>A0ABW8V189</accession>
<proteinExistence type="predicted"/>
<dbReference type="Proteomes" id="UP001627408">
    <property type="component" value="Unassembled WGS sequence"/>
</dbReference>
<sequence length="132" mass="14835">MFRKRFGVRGCVFLIALATPAWAIDVPSGQAISLHEVLIDEVNAESWLRFRFLAPQIARDDGDVTYAQAEADFEHLCDTVARPYVVEFDLAPDVIVVALMDRPVPFGQADADATQFIEAFRIADDRCIWEAF</sequence>
<reference evidence="2 3" key="1">
    <citation type="submission" date="2024-08" db="EMBL/GenBank/DDBJ databases">
        <title>Tateyamaria sp. nov., isolated from marine algae.</title>
        <authorList>
            <person name="Choi B.J."/>
            <person name="Kim J.M."/>
            <person name="Lee J.K."/>
            <person name="Choi D.G."/>
            <person name="Bayburt H."/>
            <person name="Baek J.H."/>
            <person name="Han D.M."/>
            <person name="Jeon C.O."/>
        </authorList>
    </citation>
    <scope>NUCLEOTIDE SEQUENCE [LARGE SCALE GENOMIC DNA]</scope>
    <source>
        <strain evidence="2 3">KMU-156</strain>
    </source>
</reference>
<feature type="signal peptide" evidence="1">
    <location>
        <begin position="1"/>
        <end position="23"/>
    </location>
</feature>
<name>A0ABW8V189_9RHOB</name>
<keyword evidence="3" id="KW-1185">Reference proteome</keyword>
<keyword evidence="1" id="KW-0732">Signal</keyword>
<organism evidence="2 3">
    <name type="scientific">Tateyamaria armeniaca</name>
    <dbReference type="NCBI Taxonomy" id="2518930"/>
    <lineage>
        <taxon>Bacteria</taxon>
        <taxon>Pseudomonadati</taxon>
        <taxon>Pseudomonadota</taxon>
        <taxon>Alphaproteobacteria</taxon>
        <taxon>Rhodobacterales</taxon>
        <taxon>Roseobacteraceae</taxon>
        <taxon>Tateyamaria</taxon>
    </lineage>
</organism>
<feature type="chain" id="PRO_5047424836" evidence="1">
    <location>
        <begin position="24"/>
        <end position="132"/>
    </location>
</feature>
<evidence type="ECO:0000256" key="1">
    <source>
        <dbReference type="SAM" id="SignalP"/>
    </source>
</evidence>
<dbReference type="Pfam" id="PF20107">
    <property type="entry name" value="DUF6497"/>
    <property type="match status" value="1"/>
</dbReference>
<evidence type="ECO:0000313" key="2">
    <source>
        <dbReference type="EMBL" id="MFL4472009.1"/>
    </source>
</evidence>
<comment type="caution">
    <text evidence="2">The sequence shown here is derived from an EMBL/GenBank/DDBJ whole genome shotgun (WGS) entry which is preliminary data.</text>
</comment>